<protein>
    <submittedName>
        <fullName evidence="1">FMN-binding negative transcriptional regulator</fullName>
    </submittedName>
</protein>
<dbReference type="SUPFAM" id="SSF50475">
    <property type="entry name" value="FMN-binding split barrel"/>
    <property type="match status" value="1"/>
</dbReference>
<dbReference type="PANTHER" id="PTHR35802">
    <property type="entry name" value="PROTEASE SYNTHASE AND SPORULATION PROTEIN PAI 2"/>
    <property type="match status" value="1"/>
</dbReference>
<reference evidence="2" key="1">
    <citation type="submission" date="2018-08" db="EMBL/GenBank/DDBJ databases">
        <authorList>
            <person name="Kim S.-J."/>
            <person name="Jung G.-Y."/>
        </authorList>
    </citation>
    <scope>NUCLEOTIDE SEQUENCE [LARGE SCALE GENOMIC DNA]</scope>
    <source>
        <strain evidence="2">GY_G</strain>
    </source>
</reference>
<evidence type="ECO:0000313" key="1">
    <source>
        <dbReference type="EMBL" id="RDV07696.1"/>
    </source>
</evidence>
<evidence type="ECO:0000313" key="2">
    <source>
        <dbReference type="Proteomes" id="UP000263833"/>
    </source>
</evidence>
<sequence>MHPNSIFRLKGSDADQRATMEALVQEIGFGMVFAQTPDGPRVAQSALFSTGDGAVQFHLSNGNALTKYLHGTDALVVVNGPDAYISPDWYQGANQVPTWNYISLELEGSVRKMDDDGLVALLDDLSTVNEARLAPKQPWTRDKMDGALFDKMTRAITGFEMEIRAWRPTFKLSQNKPDADRLRAADELEKQGKKALAHLMREWVQ</sequence>
<dbReference type="PANTHER" id="PTHR35802:SF1">
    <property type="entry name" value="PROTEASE SYNTHASE AND SPORULATION PROTEIN PAI 2"/>
    <property type="match status" value="1"/>
</dbReference>
<dbReference type="OrthoDB" id="9794948at2"/>
<gene>
    <name evidence="1" type="ORF">DXH95_10345</name>
</gene>
<keyword evidence="2" id="KW-1185">Reference proteome</keyword>
<dbReference type="Proteomes" id="UP000263833">
    <property type="component" value="Unassembled WGS sequence"/>
</dbReference>
<dbReference type="PIRSF" id="PIRSF010372">
    <property type="entry name" value="PaiB"/>
    <property type="match status" value="1"/>
</dbReference>
<accession>A0A371BJF1</accession>
<dbReference type="EMBL" id="QRGP01000001">
    <property type="protein sequence ID" value="RDV07696.1"/>
    <property type="molecule type" value="Genomic_DNA"/>
</dbReference>
<dbReference type="AlphaFoldDB" id="A0A371BJF1"/>
<name>A0A371BJF1_9SPHN</name>
<dbReference type="Pfam" id="PF04299">
    <property type="entry name" value="FMN_bind_2"/>
    <property type="match status" value="1"/>
</dbReference>
<dbReference type="InterPro" id="IPR012349">
    <property type="entry name" value="Split_barrel_FMN-bd"/>
</dbReference>
<dbReference type="Gene3D" id="2.30.110.10">
    <property type="entry name" value="Electron Transport, Fmn-binding Protein, Chain A"/>
    <property type="match status" value="1"/>
</dbReference>
<dbReference type="RefSeq" id="WP_115549241.1">
    <property type="nucleotide sequence ID" value="NZ_QRGP01000001.1"/>
</dbReference>
<proteinExistence type="predicted"/>
<dbReference type="InterPro" id="IPR007396">
    <property type="entry name" value="TR_PAI2-type"/>
</dbReference>
<organism evidence="1 2">
    <name type="scientific">Sphingorhabdus pulchriflava</name>
    <dbReference type="NCBI Taxonomy" id="2292257"/>
    <lineage>
        <taxon>Bacteria</taxon>
        <taxon>Pseudomonadati</taxon>
        <taxon>Pseudomonadota</taxon>
        <taxon>Alphaproteobacteria</taxon>
        <taxon>Sphingomonadales</taxon>
        <taxon>Sphingomonadaceae</taxon>
        <taxon>Sphingorhabdus</taxon>
    </lineage>
</organism>
<comment type="caution">
    <text evidence="1">The sequence shown here is derived from an EMBL/GenBank/DDBJ whole genome shotgun (WGS) entry which is preliminary data.</text>
</comment>